<feature type="domain" description="C2H2-type" evidence="9">
    <location>
        <begin position="225"/>
        <end position="252"/>
    </location>
</feature>
<dbReference type="Proteomes" id="UP000092461">
    <property type="component" value="Unassembled WGS sequence"/>
</dbReference>
<feature type="domain" description="C2H2-type" evidence="9">
    <location>
        <begin position="316"/>
        <end position="343"/>
    </location>
</feature>
<keyword evidence="4 7" id="KW-0863">Zinc-finger</keyword>
<feature type="compositionally biased region" description="Basic and acidic residues" evidence="8">
    <location>
        <begin position="100"/>
        <end position="109"/>
    </location>
</feature>
<dbReference type="PROSITE" id="PS00028">
    <property type="entry name" value="ZINC_FINGER_C2H2_1"/>
    <property type="match status" value="5"/>
</dbReference>
<evidence type="ECO:0000256" key="7">
    <source>
        <dbReference type="PROSITE-ProRule" id="PRU00042"/>
    </source>
</evidence>
<keyword evidence="3" id="KW-0677">Repeat</keyword>
<evidence type="ECO:0000256" key="6">
    <source>
        <dbReference type="ARBA" id="ARBA00023242"/>
    </source>
</evidence>
<dbReference type="SMART" id="SM00355">
    <property type="entry name" value="ZnF_C2H2"/>
    <property type="match status" value="7"/>
</dbReference>
<dbReference type="VEuPathDB" id="VectorBase:LLONM1_000403"/>
<dbReference type="SUPFAM" id="SSF57667">
    <property type="entry name" value="beta-beta-alpha zinc fingers"/>
    <property type="match status" value="3"/>
</dbReference>
<dbReference type="EMBL" id="AJWK01030100">
    <property type="status" value="NOT_ANNOTATED_CDS"/>
    <property type="molecule type" value="Genomic_DNA"/>
</dbReference>
<dbReference type="GO" id="GO:0005634">
    <property type="term" value="C:nucleus"/>
    <property type="evidence" value="ECO:0007669"/>
    <property type="project" value="UniProtKB-SubCell"/>
</dbReference>
<feature type="region of interest" description="Disordered" evidence="8">
    <location>
        <begin position="155"/>
        <end position="183"/>
    </location>
</feature>
<evidence type="ECO:0000256" key="3">
    <source>
        <dbReference type="ARBA" id="ARBA00022737"/>
    </source>
</evidence>
<proteinExistence type="predicted"/>
<dbReference type="VEuPathDB" id="VectorBase:LLOJ008836"/>
<dbReference type="AlphaFoldDB" id="A0A1B0CV51"/>
<dbReference type="InterPro" id="IPR013087">
    <property type="entry name" value="Znf_C2H2_type"/>
</dbReference>
<feature type="domain" description="C2H2-type" evidence="9">
    <location>
        <begin position="253"/>
        <end position="282"/>
    </location>
</feature>
<keyword evidence="2" id="KW-0479">Metal-binding</keyword>
<dbReference type="Gene3D" id="3.30.160.60">
    <property type="entry name" value="Classic Zinc Finger"/>
    <property type="match status" value="3"/>
</dbReference>
<sequence>MKNDLELFSLRHRIFLVKQFYQELGNFACVKNNYEDYYGGCSDSPLFSRDVLIEIIRLFEETGSVLKCPIIPVGGAKLEDSPLEIELVCVKTEMECADGKSEEADVKSEDDGEDFPEASFASPHPSETSLNSPKELCEVIEEDPAKTTEILEDDEDDEDIKADPEECDTKGMEVDGGHREMPKEPTVTQSLFVSCVICNHQCLRRELIKHMKSHEKKRRHTAKKLICEFCGKFFANFSRLDQHQTCHMDTKRYKCQFNGCNESFKWLSSYQRHKETHAEQKKEHLKFKCEMCMKSFLYLSNLRRHIANSHDTGVRYTCEFCSKEFRKKQKLLTHMKIHDGGMPLSEVGRAPKNSGSARNVAKCAQQQRMKRSYPNEKFLRRHMDRHNGKRHQCPLCNVDYKDKSQLKIHVDKVHSKNDPPLKCERCGKCSWSIKDHRVHMRNRHKIEIPYLRKKPQQVN</sequence>
<protein>
    <recommendedName>
        <fullName evidence="9">C2H2-type domain-containing protein</fullName>
    </recommendedName>
</protein>
<evidence type="ECO:0000256" key="2">
    <source>
        <dbReference type="ARBA" id="ARBA00022723"/>
    </source>
</evidence>
<reference evidence="10" key="1">
    <citation type="submission" date="2020-05" db="UniProtKB">
        <authorList>
            <consortium name="EnsemblMetazoa"/>
        </authorList>
    </citation>
    <scope>IDENTIFICATION</scope>
    <source>
        <strain evidence="10">Jacobina</strain>
    </source>
</reference>
<evidence type="ECO:0000313" key="11">
    <source>
        <dbReference type="Proteomes" id="UP000092461"/>
    </source>
</evidence>
<dbReference type="InterPro" id="IPR050888">
    <property type="entry name" value="ZnF_C2H2-type_TF"/>
</dbReference>
<comment type="subcellular location">
    <subcellularLocation>
        <location evidence="1">Nucleus</location>
    </subcellularLocation>
</comment>
<feature type="compositionally biased region" description="Basic and acidic residues" evidence="8">
    <location>
        <begin position="161"/>
        <end position="183"/>
    </location>
</feature>
<dbReference type="Pfam" id="PF13894">
    <property type="entry name" value="zf-C2H2_4"/>
    <property type="match status" value="1"/>
</dbReference>
<feature type="domain" description="C2H2-type" evidence="9">
    <location>
        <begin position="421"/>
        <end position="449"/>
    </location>
</feature>
<evidence type="ECO:0000259" key="9">
    <source>
        <dbReference type="PROSITE" id="PS50157"/>
    </source>
</evidence>
<evidence type="ECO:0000256" key="5">
    <source>
        <dbReference type="ARBA" id="ARBA00022833"/>
    </source>
</evidence>
<evidence type="ECO:0000256" key="4">
    <source>
        <dbReference type="ARBA" id="ARBA00022771"/>
    </source>
</evidence>
<keyword evidence="6" id="KW-0539">Nucleus</keyword>
<keyword evidence="11" id="KW-1185">Reference proteome</keyword>
<evidence type="ECO:0000256" key="8">
    <source>
        <dbReference type="SAM" id="MobiDB-lite"/>
    </source>
</evidence>
<dbReference type="PANTHER" id="PTHR24406">
    <property type="entry name" value="TRANSCRIPTIONAL REPRESSOR CTCFL-RELATED"/>
    <property type="match status" value="1"/>
</dbReference>
<evidence type="ECO:0000256" key="1">
    <source>
        <dbReference type="ARBA" id="ARBA00004123"/>
    </source>
</evidence>
<dbReference type="Pfam" id="PF00096">
    <property type="entry name" value="zf-C2H2"/>
    <property type="match status" value="1"/>
</dbReference>
<dbReference type="PROSITE" id="PS50157">
    <property type="entry name" value="ZINC_FINGER_C2H2_2"/>
    <property type="match status" value="6"/>
</dbReference>
<name>A0A1B0CV51_LUTLO</name>
<feature type="domain" description="C2H2-type" evidence="9">
    <location>
        <begin position="391"/>
        <end position="419"/>
    </location>
</feature>
<dbReference type="InterPro" id="IPR036236">
    <property type="entry name" value="Znf_C2H2_sf"/>
</dbReference>
<keyword evidence="5" id="KW-0862">Zinc</keyword>
<accession>A0A1B0CV51</accession>
<evidence type="ECO:0000313" key="10">
    <source>
        <dbReference type="EnsemblMetazoa" id="LLOJ008836-PA"/>
    </source>
</evidence>
<feature type="region of interest" description="Disordered" evidence="8">
    <location>
        <begin position="100"/>
        <end position="132"/>
    </location>
</feature>
<feature type="domain" description="C2H2-type" evidence="9">
    <location>
        <begin position="287"/>
        <end position="310"/>
    </location>
</feature>
<dbReference type="EnsemblMetazoa" id="LLOJ008836-RA">
    <property type="protein sequence ID" value="LLOJ008836-PA"/>
    <property type="gene ID" value="LLOJ008836"/>
</dbReference>
<dbReference type="GO" id="GO:0008270">
    <property type="term" value="F:zinc ion binding"/>
    <property type="evidence" value="ECO:0007669"/>
    <property type="project" value="UniProtKB-KW"/>
</dbReference>
<organism evidence="10 11">
    <name type="scientific">Lutzomyia longipalpis</name>
    <name type="common">Sand fly</name>
    <dbReference type="NCBI Taxonomy" id="7200"/>
    <lineage>
        <taxon>Eukaryota</taxon>
        <taxon>Metazoa</taxon>
        <taxon>Ecdysozoa</taxon>
        <taxon>Arthropoda</taxon>
        <taxon>Hexapoda</taxon>
        <taxon>Insecta</taxon>
        <taxon>Pterygota</taxon>
        <taxon>Neoptera</taxon>
        <taxon>Endopterygota</taxon>
        <taxon>Diptera</taxon>
        <taxon>Nematocera</taxon>
        <taxon>Psychodoidea</taxon>
        <taxon>Psychodidae</taxon>
        <taxon>Lutzomyia</taxon>
        <taxon>Lutzomyia</taxon>
    </lineage>
</organism>